<evidence type="ECO:0000256" key="1">
    <source>
        <dbReference type="SAM" id="MobiDB-lite"/>
    </source>
</evidence>
<dbReference type="EMBL" id="RHFK02000772">
    <property type="protein sequence ID" value="TWW53211.1"/>
    <property type="molecule type" value="Genomic_DNA"/>
</dbReference>
<protein>
    <submittedName>
        <fullName evidence="2">Uncharacterized protein</fullName>
    </submittedName>
</protein>
<dbReference type="Proteomes" id="UP000324091">
    <property type="component" value="Unassembled WGS sequence"/>
</dbReference>
<reference evidence="2 3" key="1">
    <citation type="submission" date="2019-04" db="EMBL/GenBank/DDBJ databases">
        <title>Chromosome genome assembly for Takifugu flavidus.</title>
        <authorList>
            <person name="Xiao S."/>
        </authorList>
    </citation>
    <scope>NUCLEOTIDE SEQUENCE [LARGE SCALE GENOMIC DNA]</scope>
    <source>
        <strain evidence="2">HTHZ2018</strain>
        <tissue evidence="2">Muscle</tissue>
    </source>
</reference>
<sequence length="100" mass="10987">MAQGHPTNIQWTQMKSKGKDAREPIVHSARLDVSNEATLRLTAALCQTQRVLLEHVVAVAGPDLTGTEALGSLLGIRFVQAAEGVLQLWSNRLRRERGVF</sequence>
<feature type="region of interest" description="Disordered" evidence="1">
    <location>
        <begin position="1"/>
        <end position="22"/>
    </location>
</feature>
<keyword evidence="3" id="KW-1185">Reference proteome</keyword>
<evidence type="ECO:0000313" key="3">
    <source>
        <dbReference type="Proteomes" id="UP000324091"/>
    </source>
</evidence>
<organism evidence="2 3">
    <name type="scientific">Takifugu flavidus</name>
    <name type="common">sansaifugu</name>
    <dbReference type="NCBI Taxonomy" id="433684"/>
    <lineage>
        <taxon>Eukaryota</taxon>
        <taxon>Metazoa</taxon>
        <taxon>Chordata</taxon>
        <taxon>Craniata</taxon>
        <taxon>Vertebrata</taxon>
        <taxon>Euteleostomi</taxon>
        <taxon>Actinopterygii</taxon>
        <taxon>Neopterygii</taxon>
        <taxon>Teleostei</taxon>
        <taxon>Neoteleostei</taxon>
        <taxon>Acanthomorphata</taxon>
        <taxon>Eupercaria</taxon>
        <taxon>Tetraodontiformes</taxon>
        <taxon>Tetradontoidea</taxon>
        <taxon>Tetraodontidae</taxon>
        <taxon>Takifugu</taxon>
    </lineage>
</organism>
<evidence type="ECO:0000313" key="2">
    <source>
        <dbReference type="EMBL" id="TWW53211.1"/>
    </source>
</evidence>
<feature type="compositionally biased region" description="Polar residues" evidence="1">
    <location>
        <begin position="1"/>
        <end position="15"/>
    </location>
</feature>
<dbReference type="AlphaFoldDB" id="A0A5C6MF75"/>
<accession>A0A5C6MF75</accession>
<name>A0A5C6MF75_9TELE</name>
<comment type="caution">
    <text evidence="2">The sequence shown here is derived from an EMBL/GenBank/DDBJ whole genome shotgun (WGS) entry which is preliminary data.</text>
</comment>
<gene>
    <name evidence="2" type="ORF">D4764_0188380</name>
</gene>
<proteinExistence type="predicted"/>